<feature type="domain" description="Nudix hydrolase" evidence="4">
    <location>
        <begin position="39"/>
        <end position="167"/>
    </location>
</feature>
<dbReference type="AlphaFoldDB" id="A0A0F0CPR4"/>
<keyword evidence="6" id="KW-1185">Reference proteome</keyword>
<evidence type="ECO:0000256" key="1">
    <source>
        <dbReference type="ARBA" id="ARBA00001946"/>
    </source>
</evidence>
<protein>
    <submittedName>
        <fullName evidence="5">NUDIX hydrolase</fullName>
    </submittedName>
</protein>
<keyword evidence="3" id="KW-0460">Magnesium</keyword>
<dbReference type="EMBL" id="JYNY01000419">
    <property type="protein sequence ID" value="KJJ84014.1"/>
    <property type="molecule type" value="Genomic_DNA"/>
</dbReference>
<evidence type="ECO:0000313" key="5">
    <source>
        <dbReference type="EMBL" id="KJJ84014.1"/>
    </source>
</evidence>
<dbReference type="Pfam" id="PF00293">
    <property type="entry name" value="NUDIX"/>
    <property type="match status" value="1"/>
</dbReference>
<accession>A0A0F0CPR4</accession>
<dbReference type="Gene3D" id="3.90.79.10">
    <property type="entry name" value="Nucleoside Triphosphate Pyrophosphohydrolase"/>
    <property type="match status" value="1"/>
</dbReference>
<comment type="caution">
    <text evidence="5">The sequence shown here is derived from an EMBL/GenBank/DDBJ whole genome shotgun (WGS) entry which is preliminary data.</text>
</comment>
<dbReference type="PROSITE" id="PS51462">
    <property type="entry name" value="NUDIX"/>
    <property type="match status" value="1"/>
</dbReference>
<evidence type="ECO:0000259" key="4">
    <source>
        <dbReference type="PROSITE" id="PS51462"/>
    </source>
</evidence>
<dbReference type="PANTHER" id="PTHR43222">
    <property type="entry name" value="NUDIX HYDROLASE 23"/>
    <property type="match status" value="1"/>
</dbReference>
<dbReference type="InterPro" id="IPR015797">
    <property type="entry name" value="NUDIX_hydrolase-like_dom_sf"/>
</dbReference>
<dbReference type="GO" id="GO:0016787">
    <property type="term" value="F:hydrolase activity"/>
    <property type="evidence" value="ECO:0007669"/>
    <property type="project" value="UniProtKB-KW"/>
</dbReference>
<dbReference type="CDD" id="cd02883">
    <property type="entry name" value="NUDIX_Hydrolase"/>
    <property type="match status" value="1"/>
</dbReference>
<evidence type="ECO:0000256" key="3">
    <source>
        <dbReference type="ARBA" id="ARBA00022842"/>
    </source>
</evidence>
<dbReference type="InterPro" id="IPR000086">
    <property type="entry name" value="NUDIX_hydrolase_dom"/>
</dbReference>
<keyword evidence="2 5" id="KW-0378">Hydrolase</keyword>
<dbReference type="InterPro" id="IPR020476">
    <property type="entry name" value="Nudix_hydrolase"/>
</dbReference>
<sequence length="168" mass="18870">MTMRDFQYCPMCKGVLIQKHIDERIRKICSLCGWINYRNPVPVIACLVSNDNGDILLIKRAIEPCIGAWAIPGGFIEIDEDIKTAGVRELKEETGLQGIPGRIVGVHLEYNPIYDFVLVIGMEFLIDTFQTVKAGDDASDAKFIPRTSLPQIPFESHRKLIADFCDTV</sequence>
<evidence type="ECO:0000313" key="6">
    <source>
        <dbReference type="Proteomes" id="UP000033428"/>
    </source>
</evidence>
<dbReference type="Proteomes" id="UP000033428">
    <property type="component" value="Unassembled WGS sequence"/>
</dbReference>
<reference evidence="5 6" key="1">
    <citation type="submission" date="2015-02" db="EMBL/GenBank/DDBJ databases">
        <title>Single-cell genomics of uncultivated deep-branching MTB reveals a conserved set of magnetosome genes.</title>
        <authorList>
            <person name="Kolinko S."/>
            <person name="Richter M."/>
            <person name="Glockner F.O."/>
            <person name="Brachmann A."/>
            <person name="Schuler D."/>
        </authorList>
    </citation>
    <scope>NUCLEOTIDE SEQUENCE [LARGE SCALE GENOMIC DNA]</scope>
    <source>
        <strain evidence="5">SKK-01</strain>
    </source>
</reference>
<dbReference type="SUPFAM" id="SSF55811">
    <property type="entry name" value="Nudix"/>
    <property type="match status" value="1"/>
</dbReference>
<evidence type="ECO:0000256" key="2">
    <source>
        <dbReference type="ARBA" id="ARBA00022801"/>
    </source>
</evidence>
<dbReference type="PRINTS" id="PR00502">
    <property type="entry name" value="NUDIXFAMILY"/>
</dbReference>
<proteinExistence type="predicted"/>
<dbReference type="PANTHER" id="PTHR43222:SF2">
    <property type="entry name" value="NUDIX HYDROLASE 23, CHLOROPLASTIC"/>
    <property type="match status" value="1"/>
</dbReference>
<comment type="cofactor">
    <cofactor evidence="1">
        <name>Mg(2+)</name>
        <dbReference type="ChEBI" id="CHEBI:18420"/>
    </cofactor>
</comment>
<name>A0A0F0CPR4_9BACT</name>
<gene>
    <name evidence="5" type="ORF">OMAG_002128</name>
</gene>
<organism evidence="5 6">
    <name type="scientific">Candidatus Omnitrophus magneticus</name>
    <dbReference type="NCBI Taxonomy" id="1609969"/>
    <lineage>
        <taxon>Bacteria</taxon>
        <taxon>Pseudomonadati</taxon>
        <taxon>Candidatus Omnitrophota</taxon>
        <taxon>Candidatus Omnitrophus</taxon>
    </lineage>
</organism>